<evidence type="ECO:0000256" key="1">
    <source>
        <dbReference type="ARBA" id="ARBA00023239"/>
    </source>
</evidence>
<evidence type="ECO:0000313" key="4">
    <source>
        <dbReference type="Proteomes" id="UP000655523"/>
    </source>
</evidence>
<evidence type="ECO:0000313" key="3">
    <source>
        <dbReference type="EMBL" id="NPT61235.1"/>
    </source>
</evidence>
<dbReference type="Gene3D" id="3.50.30.10">
    <property type="entry name" value="Phosphohistidine domain"/>
    <property type="match status" value="1"/>
</dbReference>
<dbReference type="EMBL" id="WOEZ01000260">
    <property type="protein sequence ID" value="NPT61235.1"/>
    <property type="molecule type" value="Genomic_DNA"/>
</dbReference>
<reference evidence="3 4" key="1">
    <citation type="submission" date="2019-11" db="EMBL/GenBank/DDBJ databases">
        <title>Metabolism of dissolved organic matter in forest soils.</title>
        <authorList>
            <person name="Cyle K.T."/>
            <person name="Wilhelm R.C."/>
            <person name="Martinez C.E."/>
        </authorList>
    </citation>
    <scope>NUCLEOTIDE SEQUENCE [LARGE SCALE GENOMIC DNA]</scope>
    <source>
        <strain evidence="3 4">5N</strain>
    </source>
</reference>
<dbReference type="GO" id="GO:0016829">
    <property type="term" value="F:lyase activity"/>
    <property type="evidence" value="ECO:0007669"/>
    <property type="project" value="UniProtKB-KW"/>
</dbReference>
<dbReference type="SUPFAM" id="SSF52016">
    <property type="entry name" value="LeuD/IlvD-like"/>
    <property type="match status" value="1"/>
</dbReference>
<dbReference type="RefSeq" id="WP_172176715.1">
    <property type="nucleotide sequence ID" value="NZ_WOEZ01000260.1"/>
</dbReference>
<evidence type="ECO:0000259" key="2">
    <source>
        <dbReference type="Pfam" id="PF01989"/>
    </source>
</evidence>
<sequence length="165" mass="17399">MNWPARATTTIPPTLELDGQVVVPGRARGLTIALPPLSFWGGYDAENGVIIDKTHPGYGQSLKDRMLVMPRARGSSSSSSVLAEALHNGTGPSGIVLAERDLILAIGVIAANELYALNVPVVSVGEDVFAQIASFTATLEIDAGDTSRPARIYVTDSERDGSRNP</sequence>
<protein>
    <submittedName>
        <fullName evidence="3">DUF126 domain-containing protein</fullName>
    </submittedName>
</protein>
<feature type="domain" description="Phosphomevalonate dehydratase small subunit-like" evidence="2">
    <location>
        <begin position="37"/>
        <end position="122"/>
    </location>
</feature>
<dbReference type="AlphaFoldDB" id="A0A972P148"/>
<name>A0A972P148_9BURK</name>
<accession>A0A972P148</accession>
<dbReference type="Pfam" id="PF01989">
    <property type="entry name" value="AcnX_swivel_put"/>
    <property type="match status" value="1"/>
</dbReference>
<organism evidence="3 4">
    <name type="scientific">Paraburkholderia elongata</name>
    <dbReference type="NCBI Taxonomy" id="2675747"/>
    <lineage>
        <taxon>Bacteria</taxon>
        <taxon>Pseudomonadati</taxon>
        <taxon>Pseudomonadota</taxon>
        <taxon>Betaproteobacteria</taxon>
        <taxon>Burkholderiales</taxon>
        <taxon>Burkholderiaceae</taxon>
        <taxon>Paraburkholderia</taxon>
    </lineage>
</organism>
<dbReference type="PANTHER" id="PTHR36577:SF3">
    <property type="entry name" value="DUF521 DOMAIN PROTEIN (AFU_ORTHOLOGUE AFUA_6G00490)"/>
    <property type="match status" value="1"/>
</dbReference>
<keyword evidence="4" id="KW-1185">Reference proteome</keyword>
<gene>
    <name evidence="3" type="ORF">GNZ13_43570</name>
</gene>
<dbReference type="InterPro" id="IPR002840">
    <property type="entry name" value="PMDh-S-like_dom"/>
</dbReference>
<dbReference type="Proteomes" id="UP000655523">
    <property type="component" value="Unassembled WGS sequence"/>
</dbReference>
<dbReference type="CDD" id="cd01356">
    <property type="entry name" value="AcnX_swivel"/>
    <property type="match status" value="1"/>
</dbReference>
<dbReference type="PANTHER" id="PTHR36577">
    <property type="entry name" value="DUF521 DOMAIN PROTEIN (AFU_ORTHOLOGUE AFUA_6G00490)"/>
    <property type="match status" value="1"/>
</dbReference>
<comment type="caution">
    <text evidence="3">The sequence shown here is derived from an EMBL/GenBank/DDBJ whole genome shotgun (WGS) entry which is preliminary data.</text>
</comment>
<keyword evidence="1" id="KW-0456">Lyase</keyword>
<proteinExistence type="predicted"/>